<dbReference type="Proteomes" id="UP000613580">
    <property type="component" value="Unassembled WGS sequence"/>
</dbReference>
<dbReference type="EMBL" id="JACAZE010000029">
    <property type="protein sequence ID" value="KAF7289418.1"/>
    <property type="molecule type" value="Genomic_DNA"/>
</dbReference>
<comment type="caution">
    <text evidence="1">The sequence shown here is derived from an EMBL/GenBank/DDBJ whole genome shotgun (WGS) entry which is preliminary data.</text>
</comment>
<dbReference type="EMBL" id="JACAZE010000030">
    <property type="protein sequence ID" value="KAF7289127.1"/>
    <property type="molecule type" value="Genomic_DNA"/>
</dbReference>
<evidence type="ECO:0000313" key="1">
    <source>
        <dbReference type="EMBL" id="KAF7289127.1"/>
    </source>
</evidence>
<evidence type="ECO:0000313" key="3">
    <source>
        <dbReference type="Proteomes" id="UP000613580"/>
    </source>
</evidence>
<accession>A0A8H6VPB5</accession>
<dbReference type="AlphaFoldDB" id="A0A8H6VPB5"/>
<name>A0A8H6VPB5_MYCCL</name>
<protein>
    <submittedName>
        <fullName evidence="1">Uncharacterized protein</fullName>
    </submittedName>
</protein>
<organism evidence="1 3">
    <name type="scientific">Mycena chlorophos</name>
    <name type="common">Agaric fungus</name>
    <name type="synonym">Agaricus chlorophos</name>
    <dbReference type="NCBI Taxonomy" id="658473"/>
    <lineage>
        <taxon>Eukaryota</taxon>
        <taxon>Fungi</taxon>
        <taxon>Dikarya</taxon>
        <taxon>Basidiomycota</taxon>
        <taxon>Agaricomycotina</taxon>
        <taxon>Agaricomycetes</taxon>
        <taxon>Agaricomycetidae</taxon>
        <taxon>Agaricales</taxon>
        <taxon>Marasmiineae</taxon>
        <taxon>Mycenaceae</taxon>
        <taxon>Mycena</taxon>
    </lineage>
</organism>
<reference evidence="1" key="1">
    <citation type="submission" date="2020-05" db="EMBL/GenBank/DDBJ databases">
        <title>Mycena genomes resolve the evolution of fungal bioluminescence.</title>
        <authorList>
            <person name="Tsai I.J."/>
        </authorList>
    </citation>
    <scope>NUCLEOTIDE SEQUENCE</scope>
    <source>
        <strain evidence="1">110903Hualien_Pintung</strain>
    </source>
</reference>
<keyword evidence="3" id="KW-1185">Reference proteome</keyword>
<gene>
    <name evidence="2" type="ORF">HMN09_01335300</name>
    <name evidence="1" type="ORF">HMN09_01360900</name>
</gene>
<proteinExistence type="predicted"/>
<sequence>MPPRKYTRMQPPANAANDEDLQKVARLAENEGNKEILYGLNLSQPLMMIEVVADVQPRVFNLEVGTEDKVYVDKVRHNGAQLTGLPDDAESTLFGVAVDRAVQDQLMLTPARNIRITKKQMKLNPLTTPADGDVVALQSLSGPIQYQGVEKGTDKAYKIILNAGDRVVLTGPPFSSQNGPHRSRGVQAEWHDFYPYILETRMKKFQSKQKLLHHQIVELV</sequence>
<evidence type="ECO:0000313" key="2">
    <source>
        <dbReference type="EMBL" id="KAF7289418.1"/>
    </source>
</evidence>